<reference evidence="2 3" key="1">
    <citation type="journal article" date="2012" name="Science">
        <title>The Paleozoic origin of enzymatic lignin decomposition reconstructed from 31 fungal genomes.</title>
        <authorList>
            <person name="Floudas D."/>
            <person name="Binder M."/>
            <person name="Riley R."/>
            <person name="Barry K."/>
            <person name="Blanchette R.A."/>
            <person name="Henrissat B."/>
            <person name="Martinez A.T."/>
            <person name="Otillar R."/>
            <person name="Spatafora J.W."/>
            <person name="Yadav J.S."/>
            <person name="Aerts A."/>
            <person name="Benoit I."/>
            <person name="Boyd A."/>
            <person name="Carlson A."/>
            <person name="Copeland A."/>
            <person name="Coutinho P.M."/>
            <person name="de Vries R.P."/>
            <person name="Ferreira P."/>
            <person name="Findley K."/>
            <person name="Foster B."/>
            <person name="Gaskell J."/>
            <person name="Glotzer D."/>
            <person name="Gorecki P."/>
            <person name="Heitman J."/>
            <person name="Hesse C."/>
            <person name="Hori C."/>
            <person name="Igarashi K."/>
            <person name="Jurgens J.A."/>
            <person name="Kallen N."/>
            <person name="Kersten P."/>
            <person name="Kohler A."/>
            <person name="Kuees U."/>
            <person name="Kumar T.K.A."/>
            <person name="Kuo A."/>
            <person name="LaButti K."/>
            <person name="Larrondo L.F."/>
            <person name="Lindquist E."/>
            <person name="Ling A."/>
            <person name="Lombard V."/>
            <person name="Lucas S."/>
            <person name="Lundell T."/>
            <person name="Martin R."/>
            <person name="McLaughlin D.J."/>
            <person name="Morgenstern I."/>
            <person name="Morin E."/>
            <person name="Murat C."/>
            <person name="Nagy L.G."/>
            <person name="Nolan M."/>
            <person name="Ohm R.A."/>
            <person name="Patyshakuliyeva A."/>
            <person name="Rokas A."/>
            <person name="Ruiz-Duenas F.J."/>
            <person name="Sabat G."/>
            <person name="Salamov A."/>
            <person name="Samejima M."/>
            <person name="Schmutz J."/>
            <person name="Slot J.C."/>
            <person name="St John F."/>
            <person name="Stenlid J."/>
            <person name="Sun H."/>
            <person name="Sun S."/>
            <person name="Syed K."/>
            <person name="Tsang A."/>
            <person name="Wiebenga A."/>
            <person name="Young D."/>
            <person name="Pisabarro A."/>
            <person name="Eastwood D.C."/>
            <person name="Martin F."/>
            <person name="Cullen D."/>
            <person name="Grigoriev I.V."/>
            <person name="Hibbett D.S."/>
        </authorList>
    </citation>
    <scope>NUCLEOTIDE SEQUENCE</scope>
    <source>
        <strain evidence="3">FP-58527</strain>
    </source>
</reference>
<feature type="compositionally biased region" description="Basic and acidic residues" evidence="1">
    <location>
        <begin position="498"/>
        <end position="512"/>
    </location>
</feature>
<feature type="compositionally biased region" description="Gly residues" evidence="1">
    <location>
        <begin position="642"/>
        <end position="660"/>
    </location>
</feature>
<gene>
    <name evidence="2" type="ORF">FOMPIDRAFT_1050259</name>
</gene>
<feature type="region of interest" description="Disordered" evidence="1">
    <location>
        <begin position="498"/>
        <end position="520"/>
    </location>
</feature>
<feature type="region of interest" description="Disordered" evidence="1">
    <location>
        <begin position="597"/>
        <end position="660"/>
    </location>
</feature>
<evidence type="ECO:0000256" key="1">
    <source>
        <dbReference type="SAM" id="MobiDB-lite"/>
    </source>
</evidence>
<feature type="compositionally biased region" description="Low complexity" evidence="1">
    <location>
        <begin position="1"/>
        <end position="14"/>
    </location>
</feature>
<evidence type="ECO:0000313" key="3">
    <source>
        <dbReference type="Proteomes" id="UP000015241"/>
    </source>
</evidence>
<organism evidence="2 3">
    <name type="scientific">Fomitopsis schrenkii</name>
    <name type="common">Brown rot fungus</name>
    <dbReference type="NCBI Taxonomy" id="2126942"/>
    <lineage>
        <taxon>Eukaryota</taxon>
        <taxon>Fungi</taxon>
        <taxon>Dikarya</taxon>
        <taxon>Basidiomycota</taxon>
        <taxon>Agaricomycotina</taxon>
        <taxon>Agaricomycetes</taxon>
        <taxon>Polyporales</taxon>
        <taxon>Fomitopsis</taxon>
    </lineage>
</organism>
<feature type="compositionally biased region" description="Acidic residues" evidence="1">
    <location>
        <begin position="269"/>
        <end position="284"/>
    </location>
</feature>
<accession>S8FNP9</accession>
<feature type="compositionally biased region" description="Polar residues" evidence="1">
    <location>
        <begin position="18"/>
        <end position="32"/>
    </location>
</feature>
<feature type="region of interest" description="Disordered" evidence="1">
    <location>
        <begin position="240"/>
        <end position="284"/>
    </location>
</feature>
<sequence>MSDSTSFSLSDSPASTPPSLYNGDSATVSDTTSESNYTVETSSLPTAVSSFPHSSRVFGNWLDSFILDDSTCSSTRRVPLSRKEWEEILKFITETNSDILKVVRFTYFEPLHTLYLKAMTETHTGAALNLQESLNEDTALLLGRAVAKKVQYSNTSAVFKATTTSGKIMTQIPDSIARVRPSYDPKIETAEELNVYDPSVVDEPPDCYRLEVCNSEDGEHGLHKLACWSTITAVKTHKKTAVVGESSDAGGSKDAAGKGKGRDVSEQGESAEQESGEDEGEDEEEFKDKIFRILAKIPLFVINFVRGEVPETLPQIPPVGSSTLYRLHIPLSEKALIGAMAGNGKVHCGDTFVQLLAFSGKQALDTLRKGVRAHWPVEKFIEKGYGCHIVNNYDSPSLRAERDKFWPNLTAAMETVRTITATAYLKYRIREMVAENWGKTTDNLGALAQKASEELAEGTKNPEFYDPMPSLAQYLFNAFSKEQAVKLKHDLSEELNLKHEMSEKRKRGESDSAQRSVSPEILGVPAAVGTVTLASPRHNQVKENLAWSAARFLQDELDTPEHRIKRYKRRGEALLAGDATTVQAVGPYKTASEIEQQAVLAKESPESTQDDSDKDQTFEPPAARGSGRGRNHSARGGHGRNPPGGGRSGKGQGSGKGKRK</sequence>
<feature type="compositionally biased region" description="Basic and acidic residues" evidence="1">
    <location>
        <begin position="255"/>
        <end position="265"/>
    </location>
</feature>
<dbReference type="Proteomes" id="UP000015241">
    <property type="component" value="Unassembled WGS sequence"/>
</dbReference>
<evidence type="ECO:0000313" key="2">
    <source>
        <dbReference type="EMBL" id="EPS99924.1"/>
    </source>
</evidence>
<dbReference type="HOGENOM" id="CLU_415622_0_0_1"/>
<keyword evidence="3" id="KW-1185">Reference proteome</keyword>
<dbReference type="InParanoid" id="S8FNP9"/>
<proteinExistence type="predicted"/>
<protein>
    <submittedName>
        <fullName evidence="2">Uncharacterized protein</fullName>
    </submittedName>
</protein>
<dbReference type="OrthoDB" id="10587300at2759"/>
<feature type="compositionally biased region" description="Basic residues" evidence="1">
    <location>
        <begin position="627"/>
        <end position="638"/>
    </location>
</feature>
<dbReference type="AlphaFoldDB" id="S8FNP9"/>
<name>S8FNP9_FOMSC</name>
<feature type="region of interest" description="Disordered" evidence="1">
    <location>
        <begin position="1"/>
        <end position="32"/>
    </location>
</feature>
<dbReference type="EMBL" id="KE504153">
    <property type="protein sequence ID" value="EPS99924.1"/>
    <property type="molecule type" value="Genomic_DNA"/>
</dbReference>